<gene>
    <name evidence="1" type="ORF">XELAEV_18012615mg</name>
</gene>
<dbReference type="EMBL" id="CM004468">
    <property type="protein sequence ID" value="OCT94931.1"/>
    <property type="molecule type" value="Genomic_DNA"/>
</dbReference>
<protein>
    <submittedName>
        <fullName evidence="1">Uncharacterized protein</fullName>
    </submittedName>
</protein>
<evidence type="ECO:0000313" key="1">
    <source>
        <dbReference type="EMBL" id="OCT94931.1"/>
    </source>
</evidence>
<name>A0A974DPU8_XENLA</name>
<dbReference type="Proteomes" id="UP000694892">
    <property type="component" value="Chromosome 2L"/>
</dbReference>
<reference evidence="2" key="1">
    <citation type="journal article" date="2016" name="Nature">
        <title>Genome evolution in the allotetraploid frog Xenopus laevis.</title>
        <authorList>
            <person name="Session A.M."/>
            <person name="Uno Y."/>
            <person name="Kwon T."/>
            <person name="Chapman J.A."/>
            <person name="Toyoda A."/>
            <person name="Takahashi S."/>
            <person name="Fukui A."/>
            <person name="Hikosaka A."/>
            <person name="Suzuki A."/>
            <person name="Kondo M."/>
            <person name="van Heeringen S.J."/>
            <person name="Quigley I."/>
            <person name="Heinz S."/>
            <person name="Ogino H."/>
            <person name="Ochi H."/>
            <person name="Hellsten U."/>
            <person name="Lyons J.B."/>
            <person name="Simakov O."/>
            <person name="Putnam N."/>
            <person name="Stites J."/>
            <person name="Kuroki Y."/>
            <person name="Tanaka T."/>
            <person name="Michiue T."/>
            <person name="Watanabe M."/>
            <person name="Bogdanovic O."/>
            <person name="Lister R."/>
            <person name="Georgiou G."/>
            <person name="Paranjpe S.S."/>
            <person name="van Kruijsbergen I."/>
            <person name="Shu S."/>
            <person name="Carlson J."/>
            <person name="Kinoshita T."/>
            <person name="Ohta Y."/>
            <person name="Mawaribuchi S."/>
            <person name="Jenkins J."/>
            <person name="Grimwood J."/>
            <person name="Schmutz J."/>
            <person name="Mitros T."/>
            <person name="Mozaffari S.V."/>
            <person name="Suzuki Y."/>
            <person name="Haramoto Y."/>
            <person name="Yamamoto T.S."/>
            <person name="Takagi C."/>
            <person name="Heald R."/>
            <person name="Miller K."/>
            <person name="Haudenschild C."/>
            <person name="Kitzman J."/>
            <person name="Nakayama T."/>
            <person name="Izutsu Y."/>
            <person name="Robert J."/>
            <person name="Fortriede J."/>
            <person name="Burns K."/>
            <person name="Lotay V."/>
            <person name="Karimi K."/>
            <person name="Yasuoka Y."/>
            <person name="Dichmann D.S."/>
            <person name="Flajnik M.F."/>
            <person name="Houston D.W."/>
            <person name="Shendure J."/>
            <person name="DuPasquier L."/>
            <person name="Vize P.D."/>
            <person name="Zorn A.M."/>
            <person name="Ito M."/>
            <person name="Marcotte E.M."/>
            <person name="Wallingford J.B."/>
            <person name="Ito Y."/>
            <person name="Asashima M."/>
            <person name="Ueno N."/>
            <person name="Matsuda Y."/>
            <person name="Veenstra G.J."/>
            <person name="Fujiyama A."/>
            <person name="Harland R.M."/>
            <person name="Taira M."/>
            <person name="Rokhsar D.S."/>
        </authorList>
    </citation>
    <scope>NUCLEOTIDE SEQUENCE [LARGE SCALE GENOMIC DNA]</scope>
    <source>
        <strain evidence="2">J</strain>
    </source>
</reference>
<dbReference type="AlphaFoldDB" id="A0A974DPU8"/>
<accession>A0A974DPU8</accession>
<organism evidence="1 2">
    <name type="scientific">Xenopus laevis</name>
    <name type="common">African clawed frog</name>
    <dbReference type="NCBI Taxonomy" id="8355"/>
    <lineage>
        <taxon>Eukaryota</taxon>
        <taxon>Metazoa</taxon>
        <taxon>Chordata</taxon>
        <taxon>Craniata</taxon>
        <taxon>Vertebrata</taxon>
        <taxon>Euteleostomi</taxon>
        <taxon>Amphibia</taxon>
        <taxon>Batrachia</taxon>
        <taxon>Anura</taxon>
        <taxon>Pipoidea</taxon>
        <taxon>Pipidae</taxon>
        <taxon>Xenopodinae</taxon>
        <taxon>Xenopus</taxon>
        <taxon>Xenopus</taxon>
    </lineage>
</organism>
<evidence type="ECO:0000313" key="2">
    <source>
        <dbReference type="Proteomes" id="UP000694892"/>
    </source>
</evidence>
<sequence length="70" mass="8119">MDVGNVTILVHAGPYTRTLHTRLYILNAAFRIRIKRINVAFMREEIFLISGVRGSMPLWTSETLCWSYAF</sequence>
<proteinExistence type="predicted"/>